<evidence type="ECO:0000259" key="13">
    <source>
        <dbReference type="PROSITE" id="PS00794"/>
    </source>
</evidence>
<evidence type="ECO:0000256" key="3">
    <source>
        <dbReference type="ARBA" id="ARBA00013253"/>
    </source>
</evidence>
<keyword evidence="9" id="KW-0289">Folate biosynthesis</keyword>
<dbReference type="InterPro" id="IPR000550">
    <property type="entry name" value="Hppk"/>
</dbReference>
<evidence type="ECO:0000256" key="10">
    <source>
        <dbReference type="ARBA" id="ARBA00029409"/>
    </source>
</evidence>
<evidence type="ECO:0000313" key="15">
    <source>
        <dbReference type="Proteomes" id="UP000199029"/>
    </source>
</evidence>
<dbReference type="InterPro" id="IPR035907">
    <property type="entry name" value="Hppk_sf"/>
</dbReference>
<dbReference type="Pfam" id="PF01288">
    <property type="entry name" value="HPPK"/>
    <property type="match status" value="1"/>
</dbReference>
<dbReference type="GO" id="GO:0046656">
    <property type="term" value="P:folic acid biosynthetic process"/>
    <property type="evidence" value="ECO:0007669"/>
    <property type="project" value="UniProtKB-KW"/>
</dbReference>
<evidence type="ECO:0000256" key="4">
    <source>
        <dbReference type="ARBA" id="ARBA00016218"/>
    </source>
</evidence>
<dbReference type="RefSeq" id="WP_092674422.1">
    <property type="nucleotide sequence ID" value="NZ_FOXS01000003.1"/>
</dbReference>
<evidence type="ECO:0000256" key="11">
    <source>
        <dbReference type="ARBA" id="ARBA00029766"/>
    </source>
</evidence>
<evidence type="ECO:0000256" key="2">
    <source>
        <dbReference type="ARBA" id="ARBA00005810"/>
    </source>
</evidence>
<evidence type="ECO:0000256" key="5">
    <source>
        <dbReference type="ARBA" id="ARBA00022679"/>
    </source>
</evidence>
<keyword evidence="7 14" id="KW-0418">Kinase</keyword>
<evidence type="ECO:0000256" key="7">
    <source>
        <dbReference type="ARBA" id="ARBA00022777"/>
    </source>
</evidence>
<evidence type="ECO:0000256" key="9">
    <source>
        <dbReference type="ARBA" id="ARBA00022909"/>
    </source>
</evidence>
<dbReference type="CDD" id="cd00483">
    <property type="entry name" value="HPPK"/>
    <property type="match status" value="1"/>
</dbReference>
<keyword evidence="6" id="KW-0547">Nucleotide-binding</keyword>
<dbReference type="OrthoDB" id="9808041at2"/>
<comment type="pathway">
    <text evidence="1">Cofactor biosynthesis; tetrahydrofolate biosynthesis; 2-amino-4-hydroxy-6-hydroxymethyl-7,8-dihydropteridine diphosphate from 7,8-dihydroneopterin triphosphate: step 4/4.</text>
</comment>
<dbReference type="GO" id="GO:0003848">
    <property type="term" value="F:2-amino-4-hydroxy-6-hydroxymethyldihydropteridine diphosphokinase activity"/>
    <property type="evidence" value="ECO:0007669"/>
    <property type="project" value="UniProtKB-EC"/>
</dbReference>
<dbReference type="Proteomes" id="UP000199029">
    <property type="component" value="Unassembled WGS sequence"/>
</dbReference>
<dbReference type="GO" id="GO:0005524">
    <property type="term" value="F:ATP binding"/>
    <property type="evidence" value="ECO:0007669"/>
    <property type="project" value="UniProtKB-KW"/>
</dbReference>
<dbReference type="GO" id="GO:0016301">
    <property type="term" value="F:kinase activity"/>
    <property type="evidence" value="ECO:0007669"/>
    <property type="project" value="UniProtKB-KW"/>
</dbReference>
<feature type="domain" description="7,8-dihydro-6-hydroxymethylpterin-pyrophosphokinase" evidence="13">
    <location>
        <begin position="90"/>
        <end position="101"/>
    </location>
</feature>
<dbReference type="Gene3D" id="3.30.70.560">
    <property type="entry name" value="7,8-Dihydro-6-hydroxymethylpterin-pyrophosphokinase HPPK"/>
    <property type="match status" value="1"/>
</dbReference>
<keyword evidence="8" id="KW-0067">ATP-binding</keyword>
<protein>
    <recommendedName>
        <fullName evidence="4">2-amino-4-hydroxy-6-hydroxymethyldihydropteridine pyrophosphokinase</fullName>
        <ecNumber evidence="3">2.7.6.3</ecNumber>
    </recommendedName>
    <alternativeName>
        <fullName evidence="11">6-hydroxymethyl-7,8-dihydropterin pyrophosphokinase</fullName>
    </alternativeName>
    <alternativeName>
        <fullName evidence="12">7,8-dihydro-6-hydroxymethylpterin-pyrophosphokinase</fullName>
    </alternativeName>
</protein>
<dbReference type="UniPathway" id="UPA00077">
    <property type="reaction ID" value="UER00155"/>
</dbReference>
<dbReference type="STRING" id="1227077.SAMN04515668_2854"/>
<dbReference type="GO" id="GO:0046654">
    <property type="term" value="P:tetrahydrofolate biosynthetic process"/>
    <property type="evidence" value="ECO:0007669"/>
    <property type="project" value="UniProtKB-UniPathway"/>
</dbReference>
<dbReference type="PANTHER" id="PTHR43071">
    <property type="entry name" value="2-AMINO-4-HYDROXY-6-HYDROXYMETHYLDIHYDROPTERIDINE PYROPHOSPHOKINASE"/>
    <property type="match status" value="1"/>
</dbReference>
<proteinExistence type="inferred from homology"/>
<dbReference type="SUPFAM" id="SSF55083">
    <property type="entry name" value="6-hydroxymethyl-7,8-dihydropterin pyrophosphokinase, HPPK"/>
    <property type="match status" value="1"/>
</dbReference>
<organism evidence="14 15">
    <name type="scientific">Hymenobacter arizonensis</name>
    <name type="common">Siccationidurans arizonensis</name>
    <dbReference type="NCBI Taxonomy" id="1227077"/>
    <lineage>
        <taxon>Bacteria</taxon>
        <taxon>Pseudomonadati</taxon>
        <taxon>Bacteroidota</taxon>
        <taxon>Cytophagia</taxon>
        <taxon>Cytophagales</taxon>
        <taxon>Hymenobacteraceae</taxon>
        <taxon>Hymenobacter</taxon>
    </lineage>
</organism>
<comment type="similarity">
    <text evidence="2">Belongs to the HPPK family.</text>
</comment>
<evidence type="ECO:0000256" key="8">
    <source>
        <dbReference type="ARBA" id="ARBA00022840"/>
    </source>
</evidence>
<evidence type="ECO:0000256" key="12">
    <source>
        <dbReference type="ARBA" id="ARBA00033413"/>
    </source>
</evidence>
<dbReference type="NCBIfam" id="TIGR01498">
    <property type="entry name" value="folK"/>
    <property type="match status" value="1"/>
</dbReference>
<dbReference type="PROSITE" id="PS00794">
    <property type="entry name" value="HPPK"/>
    <property type="match status" value="1"/>
</dbReference>
<keyword evidence="5" id="KW-0808">Transferase</keyword>
<dbReference type="PANTHER" id="PTHR43071:SF1">
    <property type="entry name" value="2-AMINO-4-HYDROXY-6-HYDROXYMETHYLDIHYDROPTERIDINE PYROPHOSPHOKINASE"/>
    <property type="match status" value="1"/>
</dbReference>
<reference evidence="15" key="1">
    <citation type="submission" date="2016-10" db="EMBL/GenBank/DDBJ databases">
        <authorList>
            <person name="Varghese N."/>
            <person name="Submissions S."/>
        </authorList>
    </citation>
    <scope>NUCLEOTIDE SEQUENCE [LARGE SCALE GENOMIC DNA]</scope>
    <source>
        <strain evidence="15">OR362-8,ATCC BAA-1266,JCM 13504</strain>
    </source>
</reference>
<evidence type="ECO:0000256" key="1">
    <source>
        <dbReference type="ARBA" id="ARBA00005051"/>
    </source>
</evidence>
<dbReference type="EC" id="2.7.6.3" evidence="3"/>
<dbReference type="EMBL" id="FOXS01000003">
    <property type="protein sequence ID" value="SFQ53151.1"/>
    <property type="molecule type" value="Genomic_DNA"/>
</dbReference>
<name>A0A1I5Z9J5_HYMAR</name>
<comment type="function">
    <text evidence="10">Catalyzes the transfer of pyrophosphate from adenosine triphosphate (ATP) to 6-hydroxymethyl-7,8-dihydropterin, an enzymatic step in folate biosynthesis pathway.</text>
</comment>
<evidence type="ECO:0000313" key="14">
    <source>
        <dbReference type="EMBL" id="SFQ53151.1"/>
    </source>
</evidence>
<keyword evidence="15" id="KW-1185">Reference proteome</keyword>
<accession>A0A1I5Z9J5</accession>
<dbReference type="AlphaFoldDB" id="A0A1I5Z9J5"/>
<sequence length="168" mass="18186">MSAAVTAYLLLGSNLGDRAALLRAAQQQLATTAGEIIAASALYETAAWGREDQPAFLNQALAIRTTLPPELLLAQCLAAERHAGRERLERWGSRTLDVDILLYGPEIIDQPSLTVPHPRLAERRFALVPLAEIAPELEHPQAGLTVTELLARCPDPLPVRAWLDAAGE</sequence>
<gene>
    <name evidence="14" type="ORF">SAMN04515668_2854</name>
</gene>
<evidence type="ECO:0000256" key="6">
    <source>
        <dbReference type="ARBA" id="ARBA00022741"/>
    </source>
</evidence>